<organism evidence="2 3">
    <name type="scientific">Sphingobacterium hungaricum</name>
    <dbReference type="NCBI Taxonomy" id="2082723"/>
    <lineage>
        <taxon>Bacteria</taxon>
        <taxon>Pseudomonadati</taxon>
        <taxon>Bacteroidota</taxon>
        <taxon>Sphingobacteriia</taxon>
        <taxon>Sphingobacteriales</taxon>
        <taxon>Sphingobacteriaceae</taxon>
        <taxon>Sphingobacterium</taxon>
    </lineage>
</organism>
<comment type="caution">
    <text evidence="2">The sequence shown here is derived from an EMBL/GenBank/DDBJ whole genome shotgun (WGS) entry which is preliminary data.</text>
</comment>
<proteinExistence type="predicted"/>
<feature type="domain" description="DUF4954" evidence="1">
    <location>
        <begin position="42"/>
        <end position="479"/>
    </location>
</feature>
<evidence type="ECO:0000313" key="2">
    <source>
        <dbReference type="EMBL" id="MBE8714580.1"/>
    </source>
</evidence>
<dbReference type="InterPro" id="IPR032533">
    <property type="entry name" value="DUF4954"/>
</dbReference>
<accession>A0A928UWL9</accession>
<protein>
    <submittedName>
        <fullName evidence="2">DUF4954 domain-containing protein</fullName>
    </submittedName>
</protein>
<sequence length="729" mass="84130">MSRIKRDKIEAIGYGFVPAEFLSAGETEYDARFLQNPKKHYYRNLSEDEIAKLEKNNNHSSNWKDVFVTNKFHPELIENSKFYGLIHIGDMDAIYLEYRDLKLTSGIYNSQIISSDIGDYVAIHNVRYLSHFIIGNEVMLMNINEMETSNSAKFGNGMVKVGEIEERRVQLELRNENGGRKIVPFDGMQAADAYLWTQYIGDHELQQRFLDITENEFSRKRGFYSTIGDRCVIKNSGILKDVKIGDDAYIKGVNKIKNVTVNSTEKAYTQIGEGCELVNGIIGYGCRVFYGVKAVRFFLSSFSQLKYGARLINSFLGDNSTISCCEVLNSLIFPAHEQHHNNSFLCASMIKGQSNMAAGATVGSNHNSRAADGEIVAGRGFWPGLCVSLKHNSRFASYTLIVKGDFLHELDVRIPFSLVSLDVANDELIVVPGYWFLYNMYALMRNTNKFLSRDKRQLKHQYLEYEILAPDTVNELFSSLTEIEVAVGRSFHPNELNQEILKVHGKQILDSNTSLVGQEILLLDTEFSKRKVKLIKVREGYSILKQMIIYYSSVQIIDYLKTHSYAELQILIENIKYQKRSVFENVGSQLIRKNDLKNLLDRIKSKEINSWKFVHKTYHYLSDAYPIHKLEHAIISLQEISEVPYTNWNQDFLHTIFDDCESTKEWILSEIYKSREKDYVNPFKAMVYESYEEMEIVIGKLEDNAFINQQRQELEDFKRDLQIIKEKLI</sequence>
<evidence type="ECO:0000313" key="3">
    <source>
        <dbReference type="Proteomes" id="UP000616201"/>
    </source>
</evidence>
<dbReference type="RefSeq" id="WP_196936166.1">
    <property type="nucleotide sequence ID" value="NZ_MU158698.1"/>
</dbReference>
<dbReference type="Proteomes" id="UP000616201">
    <property type="component" value="Unassembled WGS sequence"/>
</dbReference>
<dbReference type="EMBL" id="PRDK01000006">
    <property type="protein sequence ID" value="MBE8714580.1"/>
    <property type="molecule type" value="Genomic_DNA"/>
</dbReference>
<keyword evidence="3" id="KW-1185">Reference proteome</keyword>
<name>A0A928UWL9_9SPHI</name>
<dbReference type="SUPFAM" id="SSF51161">
    <property type="entry name" value="Trimeric LpxA-like enzymes"/>
    <property type="match status" value="1"/>
</dbReference>
<gene>
    <name evidence="2" type="ORF">C4F49_12900</name>
</gene>
<dbReference type="Pfam" id="PF16314">
    <property type="entry name" value="DUF4954"/>
    <property type="match status" value="1"/>
</dbReference>
<evidence type="ECO:0000259" key="1">
    <source>
        <dbReference type="Pfam" id="PF16314"/>
    </source>
</evidence>
<dbReference type="InterPro" id="IPR011004">
    <property type="entry name" value="Trimer_LpxA-like_sf"/>
</dbReference>
<dbReference type="Gene3D" id="2.160.10.10">
    <property type="entry name" value="Hexapeptide repeat proteins"/>
    <property type="match status" value="1"/>
</dbReference>
<dbReference type="AlphaFoldDB" id="A0A928UWL9"/>
<reference evidence="2" key="1">
    <citation type="submission" date="2018-02" db="EMBL/GenBank/DDBJ databases">
        <authorList>
            <person name="Vasarhelyi B.M."/>
            <person name="Deshmukh S."/>
            <person name="Balint B."/>
            <person name="Kukolya J."/>
        </authorList>
    </citation>
    <scope>NUCLEOTIDE SEQUENCE</scope>
    <source>
        <strain evidence="2">KB22</strain>
    </source>
</reference>